<evidence type="ECO:0008006" key="3">
    <source>
        <dbReference type="Google" id="ProtNLM"/>
    </source>
</evidence>
<comment type="caution">
    <text evidence="1">The sequence shown here is derived from an EMBL/GenBank/DDBJ whole genome shotgun (WGS) entry which is preliminary data.</text>
</comment>
<evidence type="ECO:0000313" key="1">
    <source>
        <dbReference type="EMBL" id="CAL1283490.1"/>
    </source>
</evidence>
<dbReference type="EMBL" id="CAXIEN010000168">
    <property type="protein sequence ID" value="CAL1283490.1"/>
    <property type="molecule type" value="Genomic_DNA"/>
</dbReference>
<proteinExistence type="predicted"/>
<protein>
    <recommendedName>
        <fullName evidence="3">Transposase</fullName>
    </recommendedName>
</protein>
<gene>
    <name evidence="1" type="ORF">LARSCL_LOCUS12635</name>
</gene>
<reference evidence="1 2" key="1">
    <citation type="submission" date="2024-04" db="EMBL/GenBank/DDBJ databases">
        <authorList>
            <person name="Rising A."/>
            <person name="Reimegard J."/>
            <person name="Sonavane S."/>
            <person name="Akerstrom W."/>
            <person name="Nylinder S."/>
            <person name="Hedman E."/>
            <person name="Kallberg Y."/>
        </authorList>
    </citation>
    <scope>NUCLEOTIDE SEQUENCE [LARGE SCALE GENOMIC DNA]</scope>
</reference>
<dbReference type="Proteomes" id="UP001497382">
    <property type="component" value="Unassembled WGS sequence"/>
</dbReference>
<dbReference type="AlphaFoldDB" id="A0AAV2AHT8"/>
<name>A0AAV2AHT8_9ARAC</name>
<sequence length="91" mass="10757">MLFKTWKEIDYRLDVCRATNGAHIETLKWAFKKVHHECIIHVLPKHLEFSNNRCYDGILRKVSSCSHRPLSKLLKKVPPRHRRKGNKAGRL</sequence>
<accession>A0AAV2AHT8</accession>
<organism evidence="1 2">
    <name type="scientific">Larinioides sclopetarius</name>
    <dbReference type="NCBI Taxonomy" id="280406"/>
    <lineage>
        <taxon>Eukaryota</taxon>
        <taxon>Metazoa</taxon>
        <taxon>Ecdysozoa</taxon>
        <taxon>Arthropoda</taxon>
        <taxon>Chelicerata</taxon>
        <taxon>Arachnida</taxon>
        <taxon>Araneae</taxon>
        <taxon>Araneomorphae</taxon>
        <taxon>Entelegynae</taxon>
        <taxon>Araneoidea</taxon>
        <taxon>Araneidae</taxon>
        <taxon>Larinioides</taxon>
    </lineage>
</organism>
<evidence type="ECO:0000313" key="2">
    <source>
        <dbReference type="Proteomes" id="UP001497382"/>
    </source>
</evidence>
<keyword evidence="2" id="KW-1185">Reference proteome</keyword>